<evidence type="ECO:0000313" key="1">
    <source>
        <dbReference type="EMBL" id="QHT16996.1"/>
    </source>
</evidence>
<name>A0A6C0DJ84_9ZZZZ</name>
<proteinExistence type="predicted"/>
<dbReference type="AlphaFoldDB" id="A0A6C0DJ84"/>
<organism evidence="1">
    <name type="scientific">viral metagenome</name>
    <dbReference type="NCBI Taxonomy" id="1070528"/>
    <lineage>
        <taxon>unclassified sequences</taxon>
        <taxon>metagenomes</taxon>
        <taxon>organismal metagenomes</taxon>
    </lineage>
</organism>
<accession>A0A6C0DJ84</accession>
<sequence length="41" mass="4852">MSNLQIAIALVALYLIFMRKPKKEGFVSMHDHRENALYRDM</sequence>
<reference evidence="1" key="1">
    <citation type="journal article" date="2020" name="Nature">
        <title>Giant virus diversity and host interactions through global metagenomics.</title>
        <authorList>
            <person name="Schulz F."/>
            <person name="Roux S."/>
            <person name="Paez-Espino D."/>
            <person name="Jungbluth S."/>
            <person name="Walsh D.A."/>
            <person name="Denef V.J."/>
            <person name="McMahon K.D."/>
            <person name="Konstantinidis K.T."/>
            <person name="Eloe-Fadrosh E.A."/>
            <person name="Kyrpides N.C."/>
            <person name="Woyke T."/>
        </authorList>
    </citation>
    <scope>NUCLEOTIDE SEQUENCE</scope>
    <source>
        <strain evidence="1">GVMAG-M-3300023174-207</strain>
    </source>
</reference>
<dbReference type="EMBL" id="MN739629">
    <property type="protein sequence ID" value="QHT16996.1"/>
    <property type="molecule type" value="Genomic_DNA"/>
</dbReference>
<protein>
    <submittedName>
        <fullName evidence="1">Uncharacterized protein</fullName>
    </submittedName>
</protein>